<dbReference type="Gene3D" id="3.40.50.10260">
    <property type="entry name" value="YjeF N-terminal domain"/>
    <property type="match status" value="1"/>
</dbReference>
<dbReference type="GO" id="GO:0033962">
    <property type="term" value="P:P-body assembly"/>
    <property type="evidence" value="ECO:0007669"/>
    <property type="project" value="TreeGrafter"/>
</dbReference>
<evidence type="ECO:0000313" key="4">
    <source>
        <dbReference type="Proteomes" id="UP000094112"/>
    </source>
</evidence>
<feature type="region of interest" description="Disordered" evidence="1">
    <location>
        <begin position="111"/>
        <end position="131"/>
    </location>
</feature>
<dbReference type="GO" id="GO:0000932">
    <property type="term" value="C:P-body"/>
    <property type="evidence" value="ECO:0007669"/>
    <property type="project" value="TreeGrafter"/>
</dbReference>
<dbReference type="AlphaFoldDB" id="A0A1E3NWR2"/>
<feature type="compositionally biased region" description="Basic and acidic residues" evidence="1">
    <location>
        <begin position="206"/>
        <end position="217"/>
    </location>
</feature>
<feature type="region of interest" description="Disordered" evidence="1">
    <location>
        <begin position="179"/>
        <end position="231"/>
    </location>
</feature>
<evidence type="ECO:0000313" key="3">
    <source>
        <dbReference type="EMBL" id="ODQ57576.1"/>
    </source>
</evidence>
<name>A0A1E3NWR2_WICAA</name>
<dbReference type="STRING" id="683960.A0A1E3NWR2"/>
<feature type="compositionally biased region" description="Low complexity" evidence="1">
    <location>
        <begin position="80"/>
        <end position="93"/>
    </location>
</feature>
<gene>
    <name evidence="3" type="ORF">WICANDRAFT_64923</name>
</gene>
<dbReference type="PANTHER" id="PTHR13612">
    <property type="entry name" value="ENHANCER OF MRNA-DECAPPING PROTEIN 3"/>
    <property type="match status" value="1"/>
</dbReference>
<dbReference type="InterPro" id="IPR019050">
    <property type="entry name" value="FDF_dom"/>
</dbReference>
<protein>
    <recommendedName>
        <fullName evidence="2">YjeF N-terminal domain-containing protein</fullName>
    </recommendedName>
</protein>
<dbReference type="InterPro" id="IPR004443">
    <property type="entry name" value="YjeF_N_dom"/>
</dbReference>
<evidence type="ECO:0000259" key="2">
    <source>
        <dbReference type="PROSITE" id="PS51385"/>
    </source>
</evidence>
<dbReference type="GO" id="GO:0003729">
    <property type="term" value="F:mRNA binding"/>
    <property type="evidence" value="ECO:0007669"/>
    <property type="project" value="TreeGrafter"/>
</dbReference>
<organism evidence="3 4">
    <name type="scientific">Wickerhamomyces anomalus (strain ATCC 58044 / CBS 1984 / NCYC 433 / NRRL Y-366-8)</name>
    <name type="common">Yeast</name>
    <name type="synonym">Hansenula anomala</name>
    <dbReference type="NCBI Taxonomy" id="683960"/>
    <lineage>
        <taxon>Eukaryota</taxon>
        <taxon>Fungi</taxon>
        <taxon>Dikarya</taxon>
        <taxon>Ascomycota</taxon>
        <taxon>Saccharomycotina</taxon>
        <taxon>Saccharomycetes</taxon>
        <taxon>Phaffomycetales</taxon>
        <taxon>Wickerhamomycetaceae</taxon>
        <taxon>Wickerhamomyces</taxon>
    </lineage>
</organism>
<evidence type="ECO:0000256" key="1">
    <source>
        <dbReference type="SAM" id="MobiDB-lite"/>
    </source>
</evidence>
<dbReference type="Proteomes" id="UP000094112">
    <property type="component" value="Unassembled WGS sequence"/>
</dbReference>
<dbReference type="SMART" id="SM01199">
    <property type="entry name" value="FDF"/>
    <property type="match status" value="1"/>
</dbReference>
<reference evidence="3 4" key="1">
    <citation type="journal article" date="2016" name="Proc. Natl. Acad. Sci. U.S.A.">
        <title>Comparative genomics of biotechnologically important yeasts.</title>
        <authorList>
            <person name="Riley R."/>
            <person name="Haridas S."/>
            <person name="Wolfe K.H."/>
            <person name="Lopes M.R."/>
            <person name="Hittinger C.T."/>
            <person name="Goeker M."/>
            <person name="Salamov A.A."/>
            <person name="Wisecaver J.H."/>
            <person name="Long T.M."/>
            <person name="Calvey C.H."/>
            <person name="Aerts A.L."/>
            <person name="Barry K.W."/>
            <person name="Choi C."/>
            <person name="Clum A."/>
            <person name="Coughlan A.Y."/>
            <person name="Deshpande S."/>
            <person name="Douglass A.P."/>
            <person name="Hanson S.J."/>
            <person name="Klenk H.-P."/>
            <person name="LaButti K.M."/>
            <person name="Lapidus A."/>
            <person name="Lindquist E.A."/>
            <person name="Lipzen A.M."/>
            <person name="Meier-Kolthoff J.P."/>
            <person name="Ohm R.A."/>
            <person name="Otillar R.P."/>
            <person name="Pangilinan J.L."/>
            <person name="Peng Y."/>
            <person name="Rokas A."/>
            <person name="Rosa C.A."/>
            <person name="Scheuner C."/>
            <person name="Sibirny A.A."/>
            <person name="Slot J.C."/>
            <person name="Stielow J.B."/>
            <person name="Sun H."/>
            <person name="Kurtzman C.P."/>
            <person name="Blackwell M."/>
            <person name="Grigoriev I.V."/>
            <person name="Jeffries T.W."/>
        </authorList>
    </citation>
    <scope>NUCLEOTIDE SEQUENCE [LARGE SCALE GENOMIC DNA]</scope>
    <source>
        <strain evidence="4">ATCC 58044 / CBS 1984 / NCYC 433 / NRRL Y-366-8</strain>
    </source>
</reference>
<feature type="region of interest" description="Disordered" evidence="1">
    <location>
        <begin position="56"/>
        <end position="99"/>
    </location>
</feature>
<dbReference type="SUPFAM" id="SSF64153">
    <property type="entry name" value="YjeF N-terminal domain-like"/>
    <property type="match status" value="1"/>
</dbReference>
<sequence length="544" mass="60056">MTQVVGYKVELFLKNDTSVKGVVNKVVDKVLSLDNVEFQDGAQLAHHAVPGSEIKDLKVIDMPKDSSKKKKSTKNEKISNKNNNNNYDNSTNSTPVQQPLQDDAILFYRSNTPSRETESRSNGGNKKKLLKRNIYSNDHDITWDDNIAQIKNDDFDFESSTAGFDKHAALEEFANNDHIDPSQRLAGHNKLKSPVKTTYNNDENVLDSKVDKWEQESRNGSNGSERKTRLTEKTANNLASLMNSGASSSTSRPRYNNRSPSLEFRGLQLICSETKDTLPLASPIQLLDIERLAFESFKISSQLIAENASRGITGLVIKILGGASRISNKNHNLPPLVLLLVGNNRSGARALAAGRQLTNHGVRVIAFTLTDFNSVDEFDENVKHQLELFQLSGGKCTSSLSGLNKIVSDIDTPIELVVDALQGFDTNLSDLWGDELELALQLIRWVQQQDIGTLSLDIPSGIDAGSGLIGDVEIIDAKWVVSLGLPVNGILHAYSNGAAQKGDWTHYLVDVGLPLNLFKKGSLRKFDRNWFGGEWSVSLEIVEK</sequence>
<dbReference type="EMBL" id="KV454213">
    <property type="protein sequence ID" value="ODQ57576.1"/>
    <property type="molecule type" value="Genomic_DNA"/>
</dbReference>
<dbReference type="PROSITE" id="PS51385">
    <property type="entry name" value="YJEF_N"/>
    <property type="match status" value="1"/>
</dbReference>
<dbReference type="RefSeq" id="XP_019036783.1">
    <property type="nucleotide sequence ID" value="XM_019183832.1"/>
</dbReference>
<feature type="domain" description="YjeF N-terminal" evidence="2">
    <location>
        <begin position="286"/>
        <end position="519"/>
    </location>
</feature>
<proteinExistence type="predicted"/>
<dbReference type="GO" id="GO:0031087">
    <property type="term" value="P:deadenylation-independent decapping of nuclear-transcribed mRNA"/>
    <property type="evidence" value="ECO:0007669"/>
    <property type="project" value="TreeGrafter"/>
</dbReference>
<keyword evidence="4" id="KW-1185">Reference proteome</keyword>
<dbReference type="GeneID" id="30201078"/>
<feature type="compositionally biased region" description="Basic and acidic residues" evidence="1">
    <location>
        <begin position="56"/>
        <end position="66"/>
    </location>
</feature>
<dbReference type="InterPro" id="IPR036652">
    <property type="entry name" value="YjeF_N_dom_sf"/>
</dbReference>
<accession>A0A1E3NWR2</accession>
<dbReference type="Pfam" id="PF03853">
    <property type="entry name" value="YjeF_N"/>
    <property type="match status" value="1"/>
</dbReference>
<dbReference type="PANTHER" id="PTHR13612:SF0">
    <property type="entry name" value="ENHANCER OF MRNA-DECAPPING PROTEIN 3"/>
    <property type="match status" value="1"/>
</dbReference>
<dbReference type="OrthoDB" id="10030313at2759"/>